<name>A0A3B3RN21_9TELE</name>
<evidence type="ECO:0000256" key="1">
    <source>
        <dbReference type="ARBA" id="ARBA00004496"/>
    </source>
</evidence>
<keyword evidence="4" id="KW-0597">Phosphoprotein</keyword>
<feature type="region of interest" description="Disordered" evidence="5">
    <location>
        <begin position="233"/>
        <end position="265"/>
    </location>
</feature>
<dbReference type="RefSeq" id="XP_023673803.1">
    <property type="nucleotide sequence ID" value="XM_023818035.2"/>
</dbReference>
<dbReference type="OrthoDB" id="8707547at2759"/>
<dbReference type="Ensembl" id="ENSPKIT00000000590.1">
    <property type="protein sequence ID" value="ENSPKIP00000019982.1"/>
    <property type="gene ID" value="ENSPKIG00000004936.1"/>
</dbReference>
<dbReference type="KEGG" id="pki:111847122"/>
<organism evidence="6 7">
    <name type="scientific">Paramormyrops kingsleyae</name>
    <dbReference type="NCBI Taxonomy" id="1676925"/>
    <lineage>
        <taxon>Eukaryota</taxon>
        <taxon>Metazoa</taxon>
        <taxon>Chordata</taxon>
        <taxon>Craniata</taxon>
        <taxon>Vertebrata</taxon>
        <taxon>Euteleostomi</taxon>
        <taxon>Actinopterygii</taxon>
        <taxon>Neopterygii</taxon>
        <taxon>Teleostei</taxon>
        <taxon>Osteoglossocephala</taxon>
        <taxon>Osteoglossomorpha</taxon>
        <taxon>Osteoglossiformes</taxon>
        <taxon>Mormyridae</taxon>
        <taxon>Paramormyrops</taxon>
    </lineage>
</organism>
<keyword evidence="3" id="KW-0963">Cytoplasm</keyword>
<dbReference type="InterPro" id="IPR019376">
    <property type="entry name" value="Myeloid_leukemia_factor"/>
</dbReference>
<dbReference type="Pfam" id="PF10248">
    <property type="entry name" value="Mlf1IP"/>
    <property type="match status" value="1"/>
</dbReference>
<comment type="similarity">
    <text evidence="2">Belongs to the MLF family.</text>
</comment>
<dbReference type="GO" id="GO:0005737">
    <property type="term" value="C:cytoplasm"/>
    <property type="evidence" value="ECO:0007669"/>
    <property type="project" value="UniProtKB-SubCell"/>
</dbReference>
<dbReference type="GeneTree" id="ENSGT00390000005023"/>
<reference evidence="6" key="2">
    <citation type="submission" date="2025-09" db="UniProtKB">
        <authorList>
            <consortium name="Ensembl"/>
        </authorList>
    </citation>
    <scope>IDENTIFICATION</scope>
</reference>
<dbReference type="GeneID" id="111847122"/>
<evidence type="ECO:0000256" key="3">
    <source>
        <dbReference type="ARBA" id="ARBA00022490"/>
    </source>
</evidence>
<protein>
    <submittedName>
        <fullName evidence="6">Myeloid leukemia factor 1</fullName>
    </submittedName>
</protein>
<dbReference type="PANTHER" id="PTHR13105">
    <property type="entry name" value="MYELOID LEUKEMIA FACTOR"/>
    <property type="match status" value="1"/>
</dbReference>
<sequence length="265" mass="30272">MFNSLLRDFDEDPFFSGQFQAHNECVRQMMRSFSDPSGRDFMPMLTDGRGRLRAESHANRNLAHRDVAFRSPFSMMDNMMSQMRSRMEEVHSNFDRTDSADSSAHSFSSSSVMTYSKVGSDPAKVFQASSQMRRAPGGIKETRRCIRDSESGTEKMAIGHHIHDRGHVIERSHNRQTGANELNQDFQNLDESEAQSFDQEWQREVSKFHSCAPMSQLEAPRPRAVHRAAIADSYGAKRDKREPNVGRKKTYMEELNVKGTGVKKQ</sequence>
<evidence type="ECO:0000256" key="4">
    <source>
        <dbReference type="ARBA" id="ARBA00022553"/>
    </source>
</evidence>
<proteinExistence type="inferred from homology"/>
<evidence type="ECO:0000256" key="2">
    <source>
        <dbReference type="ARBA" id="ARBA00008332"/>
    </source>
</evidence>
<dbReference type="STRING" id="1676925.ENSPKIP00000019982"/>
<dbReference type="Proteomes" id="UP000261540">
    <property type="component" value="Unplaced"/>
</dbReference>
<feature type="compositionally biased region" description="Basic and acidic residues" evidence="5">
    <location>
        <begin position="235"/>
        <end position="256"/>
    </location>
</feature>
<evidence type="ECO:0000313" key="6">
    <source>
        <dbReference type="Ensembl" id="ENSPKIP00000019982.1"/>
    </source>
</evidence>
<evidence type="ECO:0000256" key="5">
    <source>
        <dbReference type="SAM" id="MobiDB-lite"/>
    </source>
</evidence>
<keyword evidence="7" id="KW-1185">Reference proteome</keyword>
<reference evidence="6" key="1">
    <citation type="submission" date="2025-08" db="UniProtKB">
        <authorList>
            <consortium name="Ensembl"/>
        </authorList>
    </citation>
    <scope>IDENTIFICATION</scope>
</reference>
<dbReference type="CTD" id="4291"/>
<comment type="subcellular location">
    <subcellularLocation>
        <location evidence="1">Cytoplasm</location>
    </subcellularLocation>
</comment>
<dbReference type="AlphaFoldDB" id="A0A3B3RN21"/>
<accession>A0A3B3RN21</accession>
<evidence type="ECO:0000313" key="7">
    <source>
        <dbReference type="Proteomes" id="UP000261540"/>
    </source>
</evidence>